<name>A0A5B7HJZ8_PORTR</name>
<accession>A0A5B7HJZ8</accession>
<dbReference type="AlphaFoldDB" id="A0A5B7HJZ8"/>
<sequence length="147" mass="15975">MRVSSSCFSCVRAVTSACGKKKTVTTPLSQLPASSGGSYFGSDISKSVKVFQVFYQVHVLELVTTKKLSMNIWSAISNSHIGHYLLGVLLQFLVMVLCGLCCQVRNLELLAIGGCQDSVVLCLSQLLLQLTQLLFHGYLIAVKKGEE</sequence>
<comment type="caution">
    <text evidence="1">The sequence shown here is derived from an EMBL/GenBank/DDBJ whole genome shotgun (WGS) entry which is preliminary data.</text>
</comment>
<evidence type="ECO:0000313" key="1">
    <source>
        <dbReference type="EMBL" id="MPC69885.1"/>
    </source>
</evidence>
<organism evidence="1 2">
    <name type="scientific">Portunus trituberculatus</name>
    <name type="common">Swimming crab</name>
    <name type="synonym">Neptunus trituberculatus</name>
    <dbReference type="NCBI Taxonomy" id="210409"/>
    <lineage>
        <taxon>Eukaryota</taxon>
        <taxon>Metazoa</taxon>
        <taxon>Ecdysozoa</taxon>
        <taxon>Arthropoda</taxon>
        <taxon>Crustacea</taxon>
        <taxon>Multicrustacea</taxon>
        <taxon>Malacostraca</taxon>
        <taxon>Eumalacostraca</taxon>
        <taxon>Eucarida</taxon>
        <taxon>Decapoda</taxon>
        <taxon>Pleocyemata</taxon>
        <taxon>Brachyura</taxon>
        <taxon>Eubrachyura</taxon>
        <taxon>Portunoidea</taxon>
        <taxon>Portunidae</taxon>
        <taxon>Portuninae</taxon>
        <taxon>Portunus</taxon>
    </lineage>
</organism>
<evidence type="ECO:0000313" key="2">
    <source>
        <dbReference type="Proteomes" id="UP000324222"/>
    </source>
</evidence>
<keyword evidence="2" id="KW-1185">Reference proteome</keyword>
<gene>
    <name evidence="1" type="ORF">E2C01_064116</name>
</gene>
<dbReference type="EMBL" id="VSRR010030174">
    <property type="protein sequence ID" value="MPC69885.1"/>
    <property type="molecule type" value="Genomic_DNA"/>
</dbReference>
<proteinExistence type="predicted"/>
<reference evidence="1 2" key="1">
    <citation type="submission" date="2019-05" db="EMBL/GenBank/DDBJ databases">
        <title>Another draft genome of Portunus trituberculatus and its Hox gene families provides insights of decapod evolution.</title>
        <authorList>
            <person name="Jeong J.-H."/>
            <person name="Song I."/>
            <person name="Kim S."/>
            <person name="Choi T."/>
            <person name="Kim D."/>
            <person name="Ryu S."/>
            <person name="Kim W."/>
        </authorList>
    </citation>
    <scope>NUCLEOTIDE SEQUENCE [LARGE SCALE GENOMIC DNA]</scope>
    <source>
        <tissue evidence="1">Muscle</tissue>
    </source>
</reference>
<protein>
    <submittedName>
        <fullName evidence="1">Uncharacterized protein</fullName>
    </submittedName>
</protein>
<dbReference type="Proteomes" id="UP000324222">
    <property type="component" value="Unassembled WGS sequence"/>
</dbReference>